<feature type="region of interest" description="Disordered" evidence="1">
    <location>
        <begin position="94"/>
        <end position="116"/>
    </location>
</feature>
<evidence type="ECO:0000256" key="1">
    <source>
        <dbReference type="SAM" id="MobiDB-lite"/>
    </source>
</evidence>
<dbReference type="EnsemblMetazoa" id="SMAR013464-RA">
    <property type="protein sequence ID" value="SMAR013464-PA"/>
    <property type="gene ID" value="SMAR013464"/>
</dbReference>
<evidence type="ECO:0000313" key="2">
    <source>
        <dbReference type="EnsemblMetazoa" id="SMAR013464-PA"/>
    </source>
</evidence>
<dbReference type="EMBL" id="JH431492">
    <property type="status" value="NOT_ANNOTATED_CDS"/>
    <property type="molecule type" value="Genomic_DNA"/>
</dbReference>
<sequence>MSFFRSLCSVTPAGIGGFLYESFTNQWQRNLLTVKAYSDESNSPNCPNIEDYLPDDENQPIEPVYQLNDSWEEEELEGENSIEDAINQWNFEHSDDEDQSDQSDHEFNNNDDNLENGNIWGNIVVDENAFNEFLNHAQNGQNEEIIADLHVLPEHDEYHDVSQNLAENDEFGDDENNIFLLEGAEFENAVNKAFVAEGNDQCARQNDGGNGDNIWVDRVHQEVSAECPQVCGPVSDDYDVDERSYLGYGNCLVHYNCNSKTIYWTVENLTDENVGESEHRHCEFLRIQPGVTECDESQACGNDNRHDIAFLPQAADNGNAAGSQQNCLLMLQKAAGQFHKGYSDFPDIIDFAFNYSNFPENMTVVVVVIAGIPPYGMSSTNIIDFYWHDAPMK</sequence>
<dbReference type="AlphaFoldDB" id="T1JHY3"/>
<evidence type="ECO:0000313" key="3">
    <source>
        <dbReference type="Proteomes" id="UP000014500"/>
    </source>
</evidence>
<reference evidence="2" key="2">
    <citation type="submission" date="2015-02" db="UniProtKB">
        <authorList>
            <consortium name="EnsemblMetazoa"/>
        </authorList>
    </citation>
    <scope>IDENTIFICATION</scope>
</reference>
<reference evidence="3" key="1">
    <citation type="submission" date="2011-05" db="EMBL/GenBank/DDBJ databases">
        <authorList>
            <person name="Richards S.R."/>
            <person name="Qu J."/>
            <person name="Jiang H."/>
            <person name="Jhangiani S.N."/>
            <person name="Agravi P."/>
            <person name="Goodspeed R."/>
            <person name="Gross S."/>
            <person name="Mandapat C."/>
            <person name="Jackson L."/>
            <person name="Mathew T."/>
            <person name="Pu L."/>
            <person name="Thornton R."/>
            <person name="Saada N."/>
            <person name="Wilczek-Boney K.B."/>
            <person name="Lee S."/>
            <person name="Kovar C."/>
            <person name="Wu Y."/>
            <person name="Scherer S.E."/>
            <person name="Worley K.C."/>
            <person name="Muzny D.M."/>
            <person name="Gibbs R."/>
        </authorList>
    </citation>
    <scope>NUCLEOTIDE SEQUENCE</scope>
    <source>
        <strain evidence="3">Brora</strain>
    </source>
</reference>
<dbReference type="HOGENOM" id="CLU_702702_0_0_1"/>
<dbReference type="Proteomes" id="UP000014500">
    <property type="component" value="Unassembled WGS sequence"/>
</dbReference>
<protein>
    <submittedName>
        <fullName evidence="2">Uncharacterized protein</fullName>
    </submittedName>
</protein>
<organism evidence="2 3">
    <name type="scientific">Strigamia maritima</name>
    <name type="common">European centipede</name>
    <name type="synonym">Geophilus maritimus</name>
    <dbReference type="NCBI Taxonomy" id="126957"/>
    <lineage>
        <taxon>Eukaryota</taxon>
        <taxon>Metazoa</taxon>
        <taxon>Ecdysozoa</taxon>
        <taxon>Arthropoda</taxon>
        <taxon>Myriapoda</taxon>
        <taxon>Chilopoda</taxon>
        <taxon>Pleurostigmophora</taxon>
        <taxon>Geophilomorpha</taxon>
        <taxon>Linotaeniidae</taxon>
        <taxon>Strigamia</taxon>
    </lineage>
</organism>
<name>T1JHY3_STRMM</name>
<proteinExistence type="predicted"/>
<accession>T1JHY3</accession>
<keyword evidence="3" id="KW-1185">Reference proteome</keyword>